<dbReference type="Proteomes" id="UP001430953">
    <property type="component" value="Unassembled WGS sequence"/>
</dbReference>
<feature type="region of interest" description="Disordered" evidence="1">
    <location>
        <begin position="39"/>
        <end position="65"/>
    </location>
</feature>
<dbReference type="EMBL" id="JADYXP020000003">
    <property type="protein sequence ID" value="KAL0128148.1"/>
    <property type="molecule type" value="Genomic_DNA"/>
</dbReference>
<evidence type="ECO:0000313" key="3">
    <source>
        <dbReference type="Proteomes" id="UP001430953"/>
    </source>
</evidence>
<comment type="caution">
    <text evidence="2">The sequence shown here is derived from an EMBL/GenBank/DDBJ whole genome shotgun (WGS) entry which is preliminary data.</text>
</comment>
<organism evidence="2 3">
    <name type="scientific">Cardiocondyla obscurior</name>
    <dbReference type="NCBI Taxonomy" id="286306"/>
    <lineage>
        <taxon>Eukaryota</taxon>
        <taxon>Metazoa</taxon>
        <taxon>Ecdysozoa</taxon>
        <taxon>Arthropoda</taxon>
        <taxon>Hexapoda</taxon>
        <taxon>Insecta</taxon>
        <taxon>Pterygota</taxon>
        <taxon>Neoptera</taxon>
        <taxon>Endopterygota</taxon>
        <taxon>Hymenoptera</taxon>
        <taxon>Apocrita</taxon>
        <taxon>Aculeata</taxon>
        <taxon>Formicoidea</taxon>
        <taxon>Formicidae</taxon>
        <taxon>Myrmicinae</taxon>
        <taxon>Cardiocondyla</taxon>
    </lineage>
</organism>
<evidence type="ECO:0000256" key="1">
    <source>
        <dbReference type="SAM" id="MobiDB-lite"/>
    </source>
</evidence>
<protein>
    <submittedName>
        <fullName evidence="2">Uncharacterized protein</fullName>
    </submittedName>
</protein>
<proteinExistence type="predicted"/>
<evidence type="ECO:0000313" key="2">
    <source>
        <dbReference type="EMBL" id="KAL0128148.1"/>
    </source>
</evidence>
<gene>
    <name evidence="2" type="ORF">PUN28_003415</name>
</gene>
<sequence length="114" mass="12906">MILLHSRGAHSGNSVASANCYYYRSSFQDRNGKALQTYADDSPRLTNGTPAETAADAIPHDKMHTRETPWREHLVRGIYRARKTKVWKGSFRLDVITKVTTITAARTERSISRI</sequence>
<accession>A0AAW2GKU8</accession>
<name>A0AAW2GKU8_9HYME</name>
<dbReference type="AlphaFoldDB" id="A0AAW2GKU8"/>
<reference evidence="2 3" key="1">
    <citation type="submission" date="2023-03" db="EMBL/GenBank/DDBJ databases">
        <title>High recombination rates correlate with genetic variation in Cardiocondyla obscurior ants.</title>
        <authorList>
            <person name="Errbii M."/>
        </authorList>
    </citation>
    <scope>NUCLEOTIDE SEQUENCE [LARGE SCALE GENOMIC DNA]</scope>
    <source>
        <strain evidence="2">Alpha-2009</strain>
        <tissue evidence="2">Whole body</tissue>
    </source>
</reference>
<keyword evidence="3" id="KW-1185">Reference proteome</keyword>